<protein>
    <submittedName>
        <fullName evidence="3">Uncharacterized protein</fullName>
    </submittedName>
</protein>
<dbReference type="EMBL" id="ADBJ01000037">
    <property type="protein sequence ID" value="EFA78705.1"/>
    <property type="molecule type" value="Genomic_DNA"/>
</dbReference>
<dbReference type="PANTHER" id="PTHR31373:SF27">
    <property type="entry name" value="TROVE DOMAIN-CONTAINING PROTEIN"/>
    <property type="match status" value="1"/>
</dbReference>
<sequence length="499" mass="55486">MSSAVKIAKKYKHKKVTKVANAKGSAAYNTTGDARVDLFYLTARGIATEQLHALLKASWAQSPIDTVKIVFYNRDCRGGKGEREIFHQSILWLQEHHQSTIEKNFSQIPFFGSWKDVSKLIGTSLEPKALEMFVQQLKRDAADIQANPKATVSLAAKWAPTEGHAEDVASKAAKKLALLLGVNRHTAKAEYRKRFLAPLRKQIKITESYMSQGQWDKIDFSKVPSRCMKLQRVAFERHEPELFKKYTDSLAKGETKVNAKQLFPHEIVASYFSASKVDEILEGQWKVLVQETAKLGSLRDCIVLSDVSGSMSGRPMEVSVALGLLISSLTEAPFKDLVITFHEQPTFHTIKGENLYERVKDIMGMAWGGSTNFNTVFKIILEKAKAAKLPQAAMPKKLFVISDMQFDSADSKFKSNHKAMIQQYKEAGYEAPQIIYWNVNGAYTTTPVGDASMQGVGLVSGFSPSILKSIIEVGDTSTLSPLALLQPVLDDKRYADLAV</sequence>
<evidence type="ECO:0000259" key="2">
    <source>
        <dbReference type="Pfam" id="PF25043"/>
    </source>
</evidence>
<gene>
    <name evidence="3" type="ORF">PPL_08166</name>
</gene>
<dbReference type="OMA" id="AKQLFPH"/>
<organism evidence="3 4">
    <name type="scientific">Heterostelium pallidum (strain ATCC 26659 / Pp 5 / PN500)</name>
    <name type="common">Cellular slime mold</name>
    <name type="synonym">Polysphondylium pallidum</name>
    <dbReference type="NCBI Taxonomy" id="670386"/>
    <lineage>
        <taxon>Eukaryota</taxon>
        <taxon>Amoebozoa</taxon>
        <taxon>Evosea</taxon>
        <taxon>Eumycetozoa</taxon>
        <taxon>Dictyostelia</taxon>
        <taxon>Acytosteliales</taxon>
        <taxon>Acytosteliaceae</taxon>
        <taxon>Heterostelium</taxon>
    </lineage>
</organism>
<dbReference type="InterPro" id="IPR011205">
    <property type="entry name" value="UCP015417_vWA"/>
</dbReference>
<dbReference type="Proteomes" id="UP000001396">
    <property type="component" value="Unassembled WGS sequence"/>
</dbReference>
<evidence type="ECO:0000259" key="1">
    <source>
        <dbReference type="Pfam" id="PF11443"/>
    </source>
</evidence>
<dbReference type="SUPFAM" id="SSF53300">
    <property type="entry name" value="vWA-like"/>
    <property type="match status" value="1"/>
</dbReference>
<dbReference type="GeneID" id="31363646"/>
<dbReference type="InterPro" id="IPR058580">
    <property type="entry name" value="DUF2828"/>
</dbReference>
<evidence type="ECO:0000313" key="4">
    <source>
        <dbReference type="Proteomes" id="UP000001396"/>
    </source>
</evidence>
<accession>D3BIT1</accession>
<dbReference type="InterPro" id="IPR056690">
    <property type="entry name" value="DUF7788"/>
</dbReference>
<dbReference type="InterPro" id="IPR036465">
    <property type="entry name" value="vWFA_dom_sf"/>
</dbReference>
<dbReference type="Gene3D" id="3.40.50.410">
    <property type="entry name" value="von Willebrand factor, type A domain"/>
    <property type="match status" value="1"/>
</dbReference>
<dbReference type="STRING" id="670386.D3BIT1"/>
<dbReference type="PIRSF" id="PIRSF015417">
    <property type="entry name" value="T31B5_30_vWA"/>
    <property type="match status" value="1"/>
</dbReference>
<reference evidence="3 4" key="1">
    <citation type="journal article" date="2011" name="Genome Res.">
        <title>Phylogeny-wide analysis of social amoeba genomes highlights ancient origins for complex intercellular communication.</title>
        <authorList>
            <person name="Heidel A.J."/>
            <person name="Lawal H.M."/>
            <person name="Felder M."/>
            <person name="Schilde C."/>
            <person name="Helps N.R."/>
            <person name="Tunggal B."/>
            <person name="Rivero F."/>
            <person name="John U."/>
            <person name="Schleicher M."/>
            <person name="Eichinger L."/>
            <person name="Platzer M."/>
            <person name="Noegel A.A."/>
            <person name="Schaap P."/>
            <person name="Gloeckner G."/>
        </authorList>
    </citation>
    <scope>NUCLEOTIDE SEQUENCE [LARGE SCALE GENOMIC DNA]</scope>
    <source>
        <strain evidence="4">ATCC 26659 / Pp 5 / PN500</strain>
    </source>
</reference>
<dbReference type="RefSeq" id="XP_020430829.1">
    <property type="nucleotide sequence ID" value="XM_020578990.1"/>
</dbReference>
<feature type="domain" description="DUF2828" evidence="1">
    <location>
        <begin position="24"/>
        <end position="126"/>
    </location>
</feature>
<feature type="domain" description="DUF7788" evidence="2">
    <location>
        <begin position="300"/>
        <end position="475"/>
    </location>
</feature>
<dbReference type="PANTHER" id="PTHR31373">
    <property type="entry name" value="OS06G0652100 PROTEIN"/>
    <property type="match status" value="1"/>
</dbReference>
<keyword evidence="4" id="KW-1185">Reference proteome</keyword>
<dbReference type="Pfam" id="PF25043">
    <property type="entry name" value="DUF7788"/>
    <property type="match status" value="1"/>
</dbReference>
<proteinExistence type="predicted"/>
<dbReference type="AlphaFoldDB" id="D3BIT1"/>
<dbReference type="Pfam" id="PF11443">
    <property type="entry name" value="DUF2828"/>
    <property type="match status" value="2"/>
</dbReference>
<feature type="domain" description="DUF2828" evidence="1">
    <location>
        <begin position="131"/>
        <end position="298"/>
    </location>
</feature>
<evidence type="ECO:0000313" key="3">
    <source>
        <dbReference type="EMBL" id="EFA78705.1"/>
    </source>
</evidence>
<dbReference type="InParanoid" id="D3BIT1"/>
<comment type="caution">
    <text evidence="3">The sequence shown here is derived from an EMBL/GenBank/DDBJ whole genome shotgun (WGS) entry which is preliminary data.</text>
</comment>
<name>D3BIT1_HETP5</name>